<evidence type="ECO:0000313" key="3">
    <source>
        <dbReference type="Proteomes" id="UP000092021"/>
    </source>
</evidence>
<feature type="region of interest" description="Disordered" evidence="1">
    <location>
        <begin position="17"/>
        <end position="37"/>
    </location>
</feature>
<organism evidence="2 3">
    <name type="scientific">Rothia kristinae</name>
    <dbReference type="NCBI Taxonomy" id="37923"/>
    <lineage>
        <taxon>Bacteria</taxon>
        <taxon>Bacillati</taxon>
        <taxon>Actinomycetota</taxon>
        <taxon>Actinomycetes</taxon>
        <taxon>Micrococcales</taxon>
        <taxon>Micrococcaceae</taxon>
        <taxon>Rothia</taxon>
    </lineage>
</organism>
<name>A0A657IWJ4_9MICC</name>
<evidence type="ECO:0000313" key="2">
    <source>
        <dbReference type="EMBL" id="OAX60226.1"/>
    </source>
</evidence>
<protein>
    <recommendedName>
        <fullName evidence="4">AbiEi antitoxin C-terminal domain-containing protein</fullName>
    </recommendedName>
</protein>
<dbReference type="EMBL" id="LWGZ01000547">
    <property type="protein sequence ID" value="OAX60226.1"/>
    <property type="molecule type" value="Genomic_DNA"/>
</dbReference>
<evidence type="ECO:0008006" key="4">
    <source>
        <dbReference type="Google" id="ProtNLM"/>
    </source>
</evidence>
<accession>A0A657IWJ4</accession>
<gene>
    <name evidence="2" type="ORF">A5N15_06275</name>
</gene>
<proteinExistence type="predicted"/>
<evidence type="ECO:0000256" key="1">
    <source>
        <dbReference type="SAM" id="MobiDB-lite"/>
    </source>
</evidence>
<comment type="caution">
    <text evidence="2">The sequence shown here is derived from an EMBL/GenBank/DDBJ whole genome shotgun (WGS) entry which is preliminary data.</text>
</comment>
<sequence length="340" mass="37215">MPLGIHRGAVVVRIRRRSPDARPVEPGHESSPALPTPLLNTPITASALERHGLSRFRAYAGDLRQLRRGIRCVPGAEPTPAQVAAVVAAQAGHAVICGVTAAQLHGMRLPGTLSRSTLLHLARTDGRPRLRRPGVVGTEAAYRPEDVMMVGEVMVTTPARTFLDLARMLNPVALVAVGDGLVCTHRHGIRAGVPPLCTVEQLRRMLDEHPGVRGVRRARLALGRVRVGVDSPQETRMRLLLEDHRVGEWITDHRLIGADGREVLPDLWDEYSRTSVQYEGMHHSDPRQVHRDVARERATRSVDAVEVRVVAADLDALAPYRGQLVPRVVALVAAAVHRAR</sequence>
<feature type="compositionally biased region" description="Basic and acidic residues" evidence="1">
    <location>
        <begin position="17"/>
        <end position="28"/>
    </location>
</feature>
<reference evidence="2 3" key="1">
    <citation type="submission" date="2016-04" db="EMBL/GenBank/DDBJ databases">
        <title>Identification of putative biosynthetic pathways for the production of bioactive secondary metabolites by the marine actinomycete Kocuria kristinae RUTW2-3.</title>
        <authorList>
            <person name="Waterworth S.C."/>
            <person name="Walmsley T.A."/>
            <person name="Matongo T."/>
            <person name="Davies-Coleman M.T."/>
            <person name="Dorrington R.A."/>
        </authorList>
    </citation>
    <scope>NUCLEOTIDE SEQUENCE [LARGE SCALE GENOMIC DNA]</scope>
    <source>
        <strain evidence="2 3">RUTW4-5</strain>
    </source>
</reference>
<dbReference type="AlphaFoldDB" id="A0A657IWJ4"/>
<dbReference type="Proteomes" id="UP000092021">
    <property type="component" value="Unassembled WGS sequence"/>
</dbReference>